<name>A0A2X0KD00_9BASI</name>
<dbReference type="AlphaFoldDB" id="A0A2X0KD00"/>
<organism evidence="2 3">
    <name type="scientific">Microbotryum saponariae</name>
    <dbReference type="NCBI Taxonomy" id="289078"/>
    <lineage>
        <taxon>Eukaryota</taxon>
        <taxon>Fungi</taxon>
        <taxon>Dikarya</taxon>
        <taxon>Basidiomycota</taxon>
        <taxon>Pucciniomycotina</taxon>
        <taxon>Microbotryomycetes</taxon>
        <taxon>Microbotryales</taxon>
        <taxon>Microbotryaceae</taxon>
        <taxon>Microbotryum</taxon>
    </lineage>
</organism>
<gene>
    <name evidence="2" type="ORF">BZ3500_MVSOF-1268-A1-R1_CHR1-3G01860</name>
</gene>
<evidence type="ECO:0000313" key="3">
    <source>
        <dbReference type="Proteomes" id="UP000249723"/>
    </source>
</evidence>
<sequence>MFQGLDPPPSQLEDALIKLESEHLADRGVVFASYLEPDTTSEKDDDRLVSETKMVLDESYSFSSWRVSPRLRKYLVGEETERKAEGKSSTKSEQGREGPLVQRWCQEKKKKEESPRRTD</sequence>
<evidence type="ECO:0000256" key="1">
    <source>
        <dbReference type="SAM" id="MobiDB-lite"/>
    </source>
</evidence>
<dbReference type="Proteomes" id="UP000249723">
    <property type="component" value="Unassembled WGS sequence"/>
</dbReference>
<evidence type="ECO:0000313" key="2">
    <source>
        <dbReference type="EMBL" id="SCZ90237.1"/>
    </source>
</evidence>
<proteinExistence type="predicted"/>
<dbReference type="EMBL" id="FMWP01000014">
    <property type="protein sequence ID" value="SCZ90237.1"/>
    <property type="molecule type" value="Genomic_DNA"/>
</dbReference>
<reference evidence="3" key="1">
    <citation type="submission" date="2016-10" db="EMBL/GenBank/DDBJ databases">
        <authorList>
            <person name="Jeantristanb JTB J.-T."/>
            <person name="Ricardo R."/>
        </authorList>
    </citation>
    <scope>NUCLEOTIDE SEQUENCE [LARGE SCALE GENOMIC DNA]</scope>
</reference>
<keyword evidence="3" id="KW-1185">Reference proteome</keyword>
<feature type="compositionally biased region" description="Basic and acidic residues" evidence="1">
    <location>
        <begin position="76"/>
        <end position="96"/>
    </location>
</feature>
<protein>
    <submittedName>
        <fullName evidence="2">BZ3500_MvSof-1268-A1-R1_Chr1-3g01860 protein</fullName>
    </submittedName>
</protein>
<feature type="region of interest" description="Disordered" evidence="1">
    <location>
        <begin position="76"/>
        <end position="119"/>
    </location>
</feature>
<feature type="compositionally biased region" description="Basic and acidic residues" evidence="1">
    <location>
        <begin position="105"/>
        <end position="119"/>
    </location>
</feature>
<accession>A0A2X0KD00</accession>